<protein>
    <submittedName>
        <fullName evidence="1">Uncharacterized protein</fullName>
    </submittedName>
</protein>
<evidence type="ECO:0000313" key="1">
    <source>
        <dbReference type="EMBL" id="PLT88347.1"/>
    </source>
</evidence>
<name>A0A2N5Q1V8_MEDGN</name>
<dbReference type="AlphaFoldDB" id="A0A2N5Q1V8"/>
<comment type="caution">
    <text evidence="1">The sequence shown here is derived from an EMBL/GenBank/DDBJ whole genome shotgun (WGS) entry which is preliminary data.</text>
</comment>
<accession>A0A2N5Q1V8</accession>
<proteinExistence type="predicted"/>
<sequence>MKRSIIDLFKDALESDDYKFKAAFLVGSLVSYESNDTPEKEVQSTAYLTEILEYLQSANSKDPDKEKFINSITGTIERYLNWEDDTPSES</sequence>
<reference evidence="1 2" key="1">
    <citation type="journal article" date="2017" name="Genome Med.">
        <title>A novel Ruminococcus gnavus clade enriched in inflammatory bowel disease patients.</title>
        <authorList>
            <person name="Hall A.B."/>
            <person name="Yassour M."/>
            <person name="Sauk J."/>
            <person name="Garner A."/>
            <person name="Jiang X."/>
            <person name="Arthur T."/>
            <person name="Lagoudas G.K."/>
            <person name="Vatanen T."/>
            <person name="Fornelos N."/>
            <person name="Wilson R."/>
            <person name="Bertha M."/>
            <person name="Cohen M."/>
            <person name="Garber J."/>
            <person name="Khalili H."/>
            <person name="Gevers D."/>
            <person name="Ananthakrishnan A.N."/>
            <person name="Kugathasan S."/>
            <person name="Lander E.S."/>
            <person name="Blainey P."/>
            <person name="Vlamakis H."/>
            <person name="Xavier R.J."/>
            <person name="Huttenhower C."/>
        </authorList>
    </citation>
    <scope>NUCLEOTIDE SEQUENCE [LARGE SCALE GENOMIC DNA]</scope>
    <source>
        <strain evidence="1 2">RJX1128</strain>
    </source>
</reference>
<gene>
    <name evidence="1" type="ORF">CDL20_04220</name>
</gene>
<dbReference type="Proteomes" id="UP000234840">
    <property type="component" value="Unassembled WGS sequence"/>
</dbReference>
<evidence type="ECO:0000313" key="2">
    <source>
        <dbReference type="Proteomes" id="UP000234840"/>
    </source>
</evidence>
<organism evidence="1 2">
    <name type="scientific">Mediterraneibacter gnavus</name>
    <name type="common">Ruminococcus gnavus</name>
    <dbReference type="NCBI Taxonomy" id="33038"/>
    <lineage>
        <taxon>Bacteria</taxon>
        <taxon>Bacillati</taxon>
        <taxon>Bacillota</taxon>
        <taxon>Clostridia</taxon>
        <taxon>Lachnospirales</taxon>
        <taxon>Lachnospiraceae</taxon>
        <taxon>Mediterraneibacter</taxon>
    </lineage>
</organism>
<dbReference type="RefSeq" id="WP_101882110.1">
    <property type="nucleotide sequence ID" value="NZ_NIHW01000007.1"/>
</dbReference>
<dbReference type="EMBL" id="NIHW01000007">
    <property type="protein sequence ID" value="PLT88347.1"/>
    <property type="molecule type" value="Genomic_DNA"/>
</dbReference>